<sequence>MGAQPPAGAQPPLAAQPLPPYQPWPQPPYFAPVPPPAQPPAQPPVNGLAIAALVLGILCFLPAVGLVLGLVALAQIKKRGERGKGMAVAGTAMSGLGVVLLVLSLVTGAVSDFADGFRDAARESSENGGTFSLDKGRCFDSLGDSLEGTAYDVDEVPCSGGHDGEVFATFRMTGGTYPGDSRITEVADEKCYALQDSYVMDTWAMPDDVDVYYFTPTRESWGIGDREITCFFGSTDEGGTLKGSLRRDETTLDDDQIAYLQAANVLNAAYASAPEEEYVDDDLPGHKRWAGRVSSALADEARGLRSHDWPATADNQVAALLRDIEAARKHWALAARATDADTFYVHYVAGDKLLGHEKAIAVRKALGLETTLSDEAPGGSGTETGAEV</sequence>
<accession>A0A7W0I6M2</accession>
<keyword evidence="2" id="KW-0812">Transmembrane</keyword>
<evidence type="ECO:0000256" key="2">
    <source>
        <dbReference type="SAM" id="Phobius"/>
    </source>
</evidence>
<feature type="domain" description="Septum formation-related" evidence="4">
    <location>
        <begin position="145"/>
        <end position="256"/>
    </location>
</feature>
<dbReference type="AlphaFoldDB" id="A0A7W0I6M2"/>
<gene>
    <name evidence="5" type="ORF">H1D24_00310</name>
</gene>
<dbReference type="Pfam" id="PF13845">
    <property type="entry name" value="Septum_form"/>
    <property type="match status" value="1"/>
</dbReference>
<evidence type="ECO:0000313" key="6">
    <source>
        <dbReference type="Proteomes" id="UP000545761"/>
    </source>
</evidence>
<feature type="transmembrane region" description="Helical" evidence="2">
    <location>
        <begin position="48"/>
        <end position="74"/>
    </location>
</feature>
<keyword evidence="2" id="KW-0472">Membrane</keyword>
<feature type="domain" description="DUF4190" evidence="3">
    <location>
        <begin position="48"/>
        <end position="103"/>
    </location>
</feature>
<comment type="caution">
    <text evidence="5">The sequence shown here is derived from an EMBL/GenBank/DDBJ whole genome shotgun (WGS) entry which is preliminary data.</text>
</comment>
<dbReference type="Proteomes" id="UP000545761">
    <property type="component" value="Unassembled WGS sequence"/>
</dbReference>
<organism evidence="5 6">
    <name type="scientific">Streptomyces himalayensis subsp. himalayensis</name>
    <dbReference type="NCBI Taxonomy" id="2756131"/>
    <lineage>
        <taxon>Bacteria</taxon>
        <taxon>Bacillati</taxon>
        <taxon>Actinomycetota</taxon>
        <taxon>Actinomycetes</taxon>
        <taxon>Kitasatosporales</taxon>
        <taxon>Streptomycetaceae</taxon>
        <taxon>Streptomyces</taxon>
        <taxon>Streptomyces himalayensis</taxon>
    </lineage>
</organism>
<evidence type="ECO:0000256" key="1">
    <source>
        <dbReference type="SAM" id="MobiDB-lite"/>
    </source>
</evidence>
<feature type="compositionally biased region" description="Pro residues" evidence="1">
    <location>
        <begin position="17"/>
        <end position="38"/>
    </location>
</feature>
<evidence type="ECO:0000259" key="4">
    <source>
        <dbReference type="Pfam" id="PF13845"/>
    </source>
</evidence>
<proteinExistence type="predicted"/>
<reference evidence="5 6" key="1">
    <citation type="submission" date="2020-07" db="EMBL/GenBank/DDBJ databases">
        <title>Streptomyces isolated from Indian soil.</title>
        <authorList>
            <person name="Mandal S."/>
            <person name="Maiti P.K."/>
        </authorList>
    </citation>
    <scope>NUCLEOTIDE SEQUENCE [LARGE SCALE GENOMIC DNA]</scope>
    <source>
        <strain evidence="5 6">PSKA28</strain>
    </source>
</reference>
<name>A0A7W0I6M2_9ACTN</name>
<feature type="region of interest" description="Disordered" evidence="1">
    <location>
        <begin position="1"/>
        <end position="38"/>
    </location>
</feature>
<feature type="compositionally biased region" description="Low complexity" evidence="1">
    <location>
        <begin position="1"/>
        <end position="16"/>
    </location>
</feature>
<dbReference type="EMBL" id="JACEHE010000001">
    <property type="protein sequence ID" value="MBA2944297.1"/>
    <property type="molecule type" value="Genomic_DNA"/>
</dbReference>
<dbReference type="InterPro" id="IPR025241">
    <property type="entry name" value="DUF4190"/>
</dbReference>
<feature type="transmembrane region" description="Helical" evidence="2">
    <location>
        <begin position="86"/>
        <end position="110"/>
    </location>
</feature>
<protein>
    <submittedName>
        <fullName evidence="5">DUF4190 domain-containing protein</fullName>
    </submittedName>
</protein>
<keyword evidence="2" id="KW-1133">Transmembrane helix</keyword>
<dbReference type="Pfam" id="PF13828">
    <property type="entry name" value="DUF4190"/>
    <property type="match status" value="1"/>
</dbReference>
<evidence type="ECO:0000313" key="5">
    <source>
        <dbReference type="EMBL" id="MBA2944297.1"/>
    </source>
</evidence>
<evidence type="ECO:0000259" key="3">
    <source>
        <dbReference type="Pfam" id="PF13828"/>
    </source>
</evidence>
<dbReference type="InterPro" id="IPR026004">
    <property type="entry name" value="Septum_form"/>
</dbReference>